<name>J3NG23_GAET3</name>
<evidence type="ECO:0000256" key="1">
    <source>
        <dbReference type="ARBA" id="ARBA00004141"/>
    </source>
</evidence>
<accession>J3NG23</accession>
<dbReference type="PANTHER" id="PTHR33048:SF47">
    <property type="entry name" value="INTEGRAL MEMBRANE PROTEIN-RELATED"/>
    <property type="match status" value="1"/>
</dbReference>
<dbReference type="STRING" id="644352.J3NG23"/>
<dbReference type="EMBL" id="GL385395">
    <property type="protein sequence ID" value="EJT80213.1"/>
    <property type="molecule type" value="Genomic_DNA"/>
</dbReference>
<evidence type="ECO:0000259" key="7">
    <source>
        <dbReference type="Pfam" id="PF20684"/>
    </source>
</evidence>
<dbReference type="VEuPathDB" id="FungiDB:GGTG_00216"/>
<feature type="transmembrane region" description="Helical" evidence="6">
    <location>
        <begin position="104"/>
        <end position="126"/>
    </location>
</feature>
<keyword evidence="4 6" id="KW-0472">Membrane</keyword>
<dbReference type="AlphaFoldDB" id="J3NG23"/>
<dbReference type="InterPro" id="IPR049326">
    <property type="entry name" value="Rhodopsin_dom_fungi"/>
</dbReference>
<dbReference type="HOGENOM" id="CLU_1057841_0_0_1"/>
<reference evidence="9" key="5">
    <citation type="submission" date="2018-04" db="UniProtKB">
        <authorList>
            <consortium name="EnsemblFungi"/>
        </authorList>
    </citation>
    <scope>IDENTIFICATION</scope>
    <source>
        <strain evidence="9">R3-111a-1</strain>
    </source>
</reference>
<evidence type="ECO:0000256" key="2">
    <source>
        <dbReference type="ARBA" id="ARBA00022692"/>
    </source>
</evidence>
<proteinExistence type="inferred from homology"/>
<dbReference type="PANTHER" id="PTHR33048">
    <property type="entry name" value="PTH11-LIKE INTEGRAL MEMBRANE PROTEIN (AFU_ORTHOLOGUE AFUA_5G11245)"/>
    <property type="match status" value="1"/>
</dbReference>
<feature type="domain" description="Rhodopsin" evidence="7">
    <location>
        <begin position="37"/>
        <end position="203"/>
    </location>
</feature>
<evidence type="ECO:0000256" key="6">
    <source>
        <dbReference type="SAM" id="Phobius"/>
    </source>
</evidence>
<comment type="similarity">
    <text evidence="5">Belongs to the SAT4 family.</text>
</comment>
<dbReference type="Pfam" id="PF20684">
    <property type="entry name" value="Fung_rhodopsin"/>
    <property type="match status" value="1"/>
</dbReference>
<evidence type="ECO:0000313" key="9">
    <source>
        <dbReference type="EnsemblFungi" id="EJT80213"/>
    </source>
</evidence>
<keyword evidence="2 6" id="KW-0812">Transmembrane</keyword>
<dbReference type="eggNOG" id="ENOG502RX1D">
    <property type="taxonomic scope" value="Eukaryota"/>
</dbReference>
<dbReference type="OrthoDB" id="5342292at2759"/>
<reference evidence="9" key="4">
    <citation type="journal article" date="2015" name="G3 (Bethesda)">
        <title>Genome sequences of three phytopathogenic species of the Magnaporthaceae family of fungi.</title>
        <authorList>
            <person name="Okagaki L.H."/>
            <person name="Nunes C.C."/>
            <person name="Sailsbery J."/>
            <person name="Clay B."/>
            <person name="Brown D."/>
            <person name="John T."/>
            <person name="Oh Y."/>
            <person name="Young N."/>
            <person name="Fitzgerald M."/>
            <person name="Haas B.J."/>
            <person name="Zeng Q."/>
            <person name="Young S."/>
            <person name="Adiconis X."/>
            <person name="Fan L."/>
            <person name="Levin J.Z."/>
            <person name="Mitchell T.K."/>
            <person name="Okubara P.A."/>
            <person name="Farman M.L."/>
            <person name="Kohn L.M."/>
            <person name="Birren B."/>
            <person name="Ma L.-J."/>
            <person name="Dean R.A."/>
        </authorList>
    </citation>
    <scope>NUCLEOTIDE SEQUENCE</scope>
    <source>
        <strain evidence="9">R3-111a-1</strain>
    </source>
</reference>
<reference evidence="8" key="2">
    <citation type="submission" date="2010-07" db="EMBL/GenBank/DDBJ databases">
        <authorList>
            <consortium name="The Broad Institute Genome Sequencing Platform"/>
            <consortium name="Broad Institute Genome Sequencing Center for Infectious Disease"/>
            <person name="Ma L.-J."/>
            <person name="Dead R."/>
            <person name="Young S."/>
            <person name="Zeng Q."/>
            <person name="Koehrsen M."/>
            <person name="Alvarado L."/>
            <person name="Berlin A."/>
            <person name="Chapman S.B."/>
            <person name="Chen Z."/>
            <person name="Freedman E."/>
            <person name="Gellesch M."/>
            <person name="Goldberg J."/>
            <person name="Griggs A."/>
            <person name="Gujja S."/>
            <person name="Heilman E.R."/>
            <person name="Heiman D."/>
            <person name="Hepburn T."/>
            <person name="Howarth C."/>
            <person name="Jen D."/>
            <person name="Larson L."/>
            <person name="Mehta T."/>
            <person name="Neiman D."/>
            <person name="Pearson M."/>
            <person name="Roberts A."/>
            <person name="Saif S."/>
            <person name="Shea T."/>
            <person name="Shenoy N."/>
            <person name="Sisk P."/>
            <person name="Stolte C."/>
            <person name="Sykes S."/>
            <person name="Walk T."/>
            <person name="White J."/>
            <person name="Yandava C."/>
            <person name="Haas B."/>
            <person name="Nusbaum C."/>
            <person name="Birren B."/>
        </authorList>
    </citation>
    <scope>NUCLEOTIDE SEQUENCE</scope>
    <source>
        <strain evidence="8">R3-111a-1</strain>
    </source>
</reference>
<keyword evidence="10" id="KW-1185">Reference proteome</keyword>
<feature type="transmembrane region" description="Helical" evidence="6">
    <location>
        <begin position="138"/>
        <end position="160"/>
    </location>
</feature>
<protein>
    <recommendedName>
        <fullName evidence="7">Rhodopsin domain-containing protein</fullName>
    </recommendedName>
</protein>
<comment type="subcellular location">
    <subcellularLocation>
        <location evidence="1">Membrane</location>
        <topology evidence="1">Multi-pass membrane protein</topology>
    </subcellularLocation>
</comment>
<dbReference type="Proteomes" id="UP000006039">
    <property type="component" value="Unassembled WGS sequence"/>
</dbReference>
<evidence type="ECO:0000256" key="3">
    <source>
        <dbReference type="ARBA" id="ARBA00022989"/>
    </source>
</evidence>
<dbReference type="InterPro" id="IPR052337">
    <property type="entry name" value="SAT4-like"/>
</dbReference>
<dbReference type="GO" id="GO:0016020">
    <property type="term" value="C:membrane"/>
    <property type="evidence" value="ECO:0007669"/>
    <property type="project" value="UniProtKB-SubCell"/>
</dbReference>
<gene>
    <name evidence="9" type="primary">20340674</name>
    <name evidence="8" type="ORF">GGTG_00216</name>
</gene>
<dbReference type="PROSITE" id="PS51257">
    <property type="entry name" value="PROKAR_LIPOPROTEIN"/>
    <property type="match status" value="1"/>
</dbReference>
<keyword evidence="3 6" id="KW-1133">Transmembrane helix</keyword>
<evidence type="ECO:0000256" key="4">
    <source>
        <dbReference type="ARBA" id="ARBA00023136"/>
    </source>
</evidence>
<organism evidence="8">
    <name type="scientific">Gaeumannomyces tritici (strain R3-111a-1)</name>
    <name type="common">Wheat and barley take-all root rot fungus</name>
    <name type="synonym">Gaeumannomyces graminis var. tritici</name>
    <dbReference type="NCBI Taxonomy" id="644352"/>
    <lineage>
        <taxon>Eukaryota</taxon>
        <taxon>Fungi</taxon>
        <taxon>Dikarya</taxon>
        <taxon>Ascomycota</taxon>
        <taxon>Pezizomycotina</taxon>
        <taxon>Sordariomycetes</taxon>
        <taxon>Sordariomycetidae</taxon>
        <taxon>Magnaporthales</taxon>
        <taxon>Magnaporthaceae</taxon>
        <taxon>Gaeumannomyces</taxon>
    </lineage>
</organism>
<reference evidence="8" key="3">
    <citation type="submission" date="2010-09" db="EMBL/GenBank/DDBJ databases">
        <title>Annotation of Gaeumannomyces graminis var. tritici R3-111a-1.</title>
        <authorList>
            <consortium name="The Broad Institute Genome Sequencing Platform"/>
            <person name="Ma L.-J."/>
            <person name="Dead R."/>
            <person name="Young S.K."/>
            <person name="Zeng Q."/>
            <person name="Gargeya S."/>
            <person name="Fitzgerald M."/>
            <person name="Haas B."/>
            <person name="Abouelleil A."/>
            <person name="Alvarado L."/>
            <person name="Arachchi H.M."/>
            <person name="Berlin A."/>
            <person name="Brown A."/>
            <person name="Chapman S.B."/>
            <person name="Chen Z."/>
            <person name="Dunbar C."/>
            <person name="Freedman E."/>
            <person name="Gearin G."/>
            <person name="Gellesch M."/>
            <person name="Goldberg J."/>
            <person name="Griggs A."/>
            <person name="Gujja S."/>
            <person name="Heiman D."/>
            <person name="Howarth C."/>
            <person name="Larson L."/>
            <person name="Lui A."/>
            <person name="MacDonald P.J.P."/>
            <person name="Mehta T."/>
            <person name="Montmayeur A."/>
            <person name="Murphy C."/>
            <person name="Neiman D."/>
            <person name="Pearson M."/>
            <person name="Priest M."/>
            <person name="Roberts A."/>
            <person name="Saif S."/>
            <person name="Shea T."/>
            <person name="Shenoy N."/>
            <person name="Sisk P."/>
            <person name="Stolte C."/>
            <person name="Sykes S."/>
            <person name="Yandava C."/>
            <person name="Wortman J."/>
            <person name="Nusbaum C."/>
            <person name="Birren B."/>
        </authorList>
    </citation>
    <scope>NUCLEOTIDE SEQUENCE</scope>
    <source>
        <strain evidence="8">R3-111a-1</strain>
    </source>
</reference>
<reference evidence="10" key="1">
    <citation type="submission" date="2010-07" db="EMBL/GenBank/DDBJ databases">
        <title>The genome sequence of Gaeumannomyces graminis var. tritici strain R3-111a-1.</title>
        <authorList>
            <consortium name="The Broad Institute Genome Sequencing Platform"/>
            <person name="Ma L.-J."/>
            <person name="Dead R."/>
            <person name="Young S."/>
            <person name="Zeng Q."/>
            <person name="Koehrsen M."/>
            <person name="Alvarado L."/>
            <person name="Berlin A."/>
            <person name="Chapman S.B."/>
            <person name="Chen Z."/>
            <person name="Freedman E."/>
            <person name="Gellesch M."/>
            <person name="Goldberg J."/>
            <person name="Griggs A."/>
            <person name="Gujja S."/>
            <person name="Heilman E.R."/>
            <person name="Heiman D."/>
            <person name="Hepburn T."/>
            <person name="Howarth C."/>
            <person name="Jen D."/>
            <person name="Larson L."/>
            <person name="Mehta T."/>
            <person name="Neiman D."/>
            <person name="Pearson M."/>
            <person name="Roberts A."/>
            <person name="Saif S."/>
            <person name="Shea T."/>
            <person name="Shenoy N."/>
            <person name="Sisk P."/>
            <person name="Stolte C."/>
            <person name="Sykes S."/>
            <person name="Walk T."/>
            <person name="White J."/>
            <person name="Yandava C."/>
            <person name="Haas B."/>
            <person name="Nusbaum C."/>
            <person name="Birren B."/>
        </authorList>
    </citation>
    <scope>NUCLEOTIDE SEQUENCE [LARGE SCALE GENOMIC DNA]</scope>
    <source>
        <strain evidence="10">R3-111a-1</strain>
    </source>
</reference>
<dbReference type="EnsemblFungi" id="EJT80213">
    <property type="protein sequence ID" value="EJT80213"/>
    <property type="gene ID" value="GGTG_00216"/>
</dbReference>
<feature type="transmembrane region" description="Helical" evidence="6">
    <location>
        <begin position="64"/>
        <end position="84"/>
    </location>
</feature>
<evidence type="ECO:0000313" key="8">
    <source>
        <dbReference type="EMBL" id="EJT80213.1"/>
    </source>
</evidence>
<evidence type="ECO:0000313" key="10">
    <source>
        <dbReference type="Proteomes" id="UP000006039"/>
    </source>
</evidence>
<evidence type="ECO:0000256" key="5">
    <source>
        <dbReference type="ARBA" id="ARBA00038359"/>
    </source>
</evidence>
<feature type="transmembrane region" description="Helical" evidence="6">
    <location>
        <begin position="180"/>
        <end position="202"/>
    </location>
</feature>
<dbReference type="GeneID" id="20340674"/>
<sequence>MDTIARDYMTANVLEQQGDGGPEGVVLFQIFGYGCVPSFALSTGLSKVSVLYYLLNFSSTSRKLFVFIHAAAIITGVYCVVSAMVSMICINSASMNQRCSRNQVILICGLLNSVGDLVVLILPFIILRPLHTTPMRKVSILMVLLSGGFVVGVSVYRFLHSLFMAINIDSDLDSWLEDETWFAIELCSSIACACLPFITPFARHCRLEWRRGARTKISDEAPAYRGGRLSRRPSQPHQPAHDAISKATMEGLDSSYHGRIKSC</sequence>
<dbReference type="RefSeq" id="XP_009216222.1">
    <property type="nucleotide sequence ID" value="XM_009217958.1"/>
</dbReference>